<dbReference type="Proteomes" id="UP001160116">
    <property type="component" value="Unassembled WGS sequence"/>
</dbReference>
<dbReference type="AlphaFoldDB" id="A0AA42MB00"/>
<protein>
    <submittedName>
        <fullName evidence="1">Uncharacterized protein</fullName>
    </submittedName>
</protein>
<proteinExistence type="predicted"/>
<dbReference type="EMBL" id="JAOCCL010000018">
    <property type="protein sequence ID" value="MDH0826601.1"/>
    <property type="molecule type" value="Genomic_DNA"/>
</dbReference>
<evidence type="ECO:0000313" key="1">
    <source>
        <dbReference type="EMBL" id="MDH0826601.1"/>
    </source>
</evidence>
<sequence length="159" mass="18497">MPKFALEDNIPAILIKMSYQERWAWYDSILKQIQKASSEDKPLEMSPDVVKGFNYMIGLKEIKYCQGVANHHNAVVAMACASIETDPLKVKERLEDYLDMAGETTWPMYESAEHFFTERYMPFPETVEGHRKSILELQAVQARDREKFSVWEKQNKASN</sequence>
<evidence type="ECO:0000313" key="2">
    <source>
        <dbReference type="Proteomes" id="UP001160116"/>
    </source>
</evidence>
<comment type="caution">
    <text evidence="1">The sequence shown here is derived from an EMBL/GenBank/DDBJ whole genome shotgun (WGS) entry which is preliminary data.</text>
</comment>
<dbReference type="RefSeq" id="WP_279679020.1">
    <property type="nucleotide sequence ID" value="NZ_JAOCCL010000018.1"/>
</dbReference>
<organism evidence="1 2">
    <name type="scientific">Acinetobacter johnsonii</name>
    <dbReference type="NCBI Taxonomy" id="40214"/>
    <lineage>
        <taxon>Bacteria</taxon>
        <taxon>Pseudomonadati</taxon>
        <taxon>Pseudomonadota</taxon>
        <taxon>Gammaproteobacteria</taxon>
        <taxon>Moraxellales</taxon>
        <taxon>Moraxellaceae</taxon>
        <taxon>Acinetobacter</taxon>
    </lineage>
</organism>
<reference evidence="1" key="1">
    <citation type="submission" date="2022-09" db="EMBL/GenBank/DDBJ databases">
        <title>Intensive care unit water sources are persistently colonized with multi-drug resistant bacteria and are the site of extensive horizontal gene transfer of antibiotic resistance genes.</title>
        <authorList>
            <person name="Diorio-Toth L."/>
        </authorList>
    </citation>
    <scope>NUCLEOTIDE SEQUENCE</scope>
    <source>
        <strain evidence="1">GD03885</strain>
    </source>
</reference>
<name>A0AA42MB00_ACIJO</name>
<gene>
    <name evidence="1" type="ORF">N5C97_08815</name>
</gene>
<accession>A0AA42MB00</accession>